<dbReference type="SUPFAM" id="SSF49503">
    <property type="entry name" value="Cupredoxins"/>
    <property type="match status" value="1"/>
</dbReference>
<keyword evidence="2" id="KW-0336">GPI-anchor</keyword>
<dbReference type="Gene3D" id="2.60.40.420">
    <property type="entry name" value="Cupredoxins - blue copper proteins"/>
    <property type="match status" value="1"/>
</dbReference>
<comment type="subcellular location">
    <subcellularLocation>
        <location evidence="9">Endomembrane system</location>
        <topology evidence="9">Lipid-anchor</topology>
    </subcellularLocation>
    <subcellularLocation>
        <location evidence="1">Membrane</location>
        <topology evidence="1">Lipid-anchor</topology>
        <topology evidence="1">GPI-anchor</topology>
    </subcellularLocation>
</comment>
<dbReference type="InterPro" id="IPR008972">
    <property type="entry name" value="Cupredoxin"/>
</dbReference>
<evidence type="ECO:0000259" key="11">
    <source>
        <dbReference type="PROSITE" id="PS51485"/>
    </source>
</evidence>
<dbReference type="EMBL" id="JBBWWR010000020">
    <property type="protein sequence ID" value="KAK8939462.1"/>
    <property type="molecule type" value="Genomic_DNA"/>
</dbReference>
<evidence type="ECO:0000313" key="13">
    <source>
        <dbReference type="Proteomes" id="UP001412067"/>
    </source>
</evidence>
<dbReference type="PANTHER" id="PTHR33021:SF289">
    <property type="entry name" value="EARLY NODULIN-LIKE PROTEIN 5-RELATED"/>
    <property type="match status" value="1"/>
</dbReference>
<accession>A0ABR2LG97</accession>
<protein>
    <submittedName>
        <fullName evidence="12">Early nodulin-like protein 1</fullName>
    </submittedName>
</protein>
<dbReference type="InterPro" id="IPR039391">
    <property type="entry name" value="Phytocyanin-like"/>
</dbReference>
<keyword evidence="13" id="KW-1185">Reference proteome</keyword>
<keyword evidence="5" id="KW-1015">Disulfide bond</keyword>
<comment type="caution">
    <text evidence="12">The sequence shown here is derived from an EMBL/GenBank/DDBJ whole genome shotgun (WGS) entry which is preliminary data.</text>
</comment>
<evidence type="ECO:0000256" key="9">
    <source>
        <dbReference type="ARBA" id="ARBA00037868"/>
    </source>
</evidence>
<dbReference type="InterPro" id="IPR003245">
    <property type="entry name" value="Phytocyanin_dom"/>
</dbReference>
<keyword evidence="3 10" id="KW-0732">Signal</keyword>
<organism evidence="12 13">
    <name type="scientific">Platanthera guangdongensis</name>
    <dbReference type="NCBI Taxonomy" id="2320717"/>
    <lineage>
        <taxon>Eukaryota</taxon>
        <taxon>Viridiplantae</taxon>
        <taxon>Streptophyta</taxon>
        <taxon>Embryophyta</taxon>
        <taxon>Tracheophyta</taxon>
        <taxon>Spermatophyta</taxon>
        <taxon>Magnoliopsida</taxon>
        <taxon>Liliopsida</taxon>
        <taxon>Asparagales</taxon>
        <taxon>Orchidaceae</taxon>
        <taxon>Orchidoideae</taxon>
        <taxon>Orchideae</taxon>
        <taxon>Orchidinae</taxon>
        <taxon>Platanthera</taxon>
    </lineage>
</organism>
<evidence type="ECO:0000256" key="8">
    <source>
        <dbReference type="ARBA" id="ARBA00035011"/>
    </source>
</evidence>
<dbReference type="Proteomes" id="UP001412067">
    <property type="component" value="Unassembled WGS sequence"/>
</dbReference>
<proteinExistence type="inferred from homology"/>
<dbReference type="PROSITE" id="PS51485">
    <property type="entry name" value="PHYTOCYANIN"/>
    <property type="match status" value="1"/>
</dbReference>
<name>A0ABR2LG97_9ASPA</name>
<keyword evidence="4" id="KW-0472">Membrane</keyword>
<comment type="similarity">
    <text evidence="8">Belongs to the early nodulin-like (ENODL) family.</text>
</comment>
<feature type="chain" id="PRO_5046817043" evidence="10">
    <location>
        <begin position="31"/>
        <end position="174"/>
    </location>
</feature>
<feature type="signal peptide" evidence="10">
    <location>
        <begin position="1"/>
        <end position="30"/>
    </location>
</feature>
<evidence type="ECO:0000256" key="7">
    <source>
        <dbReference type="ARBA" id="ARBA00023288"/>
    </source>
</evidence>
<feature type="domain" description="Phytocyanin" evidence="11">
    <location>
        <begin position="31"/>
        <end position="133"/>
    </location>
</feature>
<evidence type="ECO:0000313" key="12">
    <source>
        <dbReference type="EMBL" id="KAK8939462.1"/>
    </source>
</evidence>
<reference evidence="12 13" key="1">
    <citation type="journal article" date="2022" name="Nat. Plants">
        <title>Genomes of leafy and leafless Platanthera orchids illuminate the evolution of mycoheterotrophy.</title>
        <authorList>
            <person name="Li M.H."/>
            <person name="Liu K.W."/>
            <person name="Li Z."/>
            <person name="Lu H.C."/>
            <person name="Ye Q.L."/>
            <person name="Zhang D."/>
            <person name="Wang J.Y."/>
            <person name="Li Y.F."/>
            <person name="Zhong Z.M."/>
            <person name="Liu X."/>
            <person name="Yu X."/>
            <person name="Liu D.K."/>
            <person name="Tu X.D."/>
            <person name="Liu B."/>
            <person name="Hao Y."/>
            <person name="Liao X.Y."/>
            <person name="Jiang Y.T."/>
            <person name="Sun W.H."/>
            <person name="Chen J."/>
            <person name="Chen Y.Q."/>
            <person name="Ai Y."/>
            <person name="Zhai J.W."/>
            <person name="Wu S.S."/>
            <person name="Zhou Z."/>
            <person name="Hsiao Y.Y."/>
            <person name="Wu W.L."/>
            <person name="Chen Y.Y."/>
            <person name="Lin Y.F."/>
            <person name="Hsu J.L."/>
            <person name="Li C.Y."/>
            <person name="Wang Z.W."/>
            <person name="Zhao X."/>
            <person name="Zhong W.Y."/>
            <person name="Ma X.K."/>
            <person name="Ma L."/>
            <person name="Huang J."/>
            <person name="Chen G.Z."/>
            <person name="Huang M.Z."/>
            <person name="Huang L."/>
            <person name="Peng D.H."/>
            <person name="Luo Y.B."/>
            <person name="Zou S.Q."/>
            <person name="Chen S.P."/>
            <person name="Lan S."/>
            <person name="Tsai W.C."/>
            <person name="Van de Peer Y."/>
            <person name="Liu Z.J."/>
        </authorList>
    </citation>
    <scope>NUCLEOTIDE SEQUENCE [LARGE SCALE GENOMIC DNA]</scope>
    <source>
        <strain evidence="12">Lor288</strain>
    </source>
</reference>
<dbReference type="InterPro" id="IPR041846">
    <property type="entry name" value="ENL_dom"/>
</dbReference>
<evidence type="ECO:0000256" key="10">
    <source>
        <dbReference type="SAM" id="SignalP"/>
    </source>
</evidence>
<evidence type="ECO:0000256" key="5">
    <source>
        <dbReference type="ARBA" id="ARBA00023157"/>
    </source>
</evidence>
<evidence type="ECO:0000256" key="2">
    <source>
        <dbReference type="ARBA" id="ARBA00022622"/>
    </source>
</evidence>
<dbReference type="CDD" id="cd11019">
    <property type="entry name" value="OsENODL1_like"/>
    <property type="match status" value="1"/>
</dbReference>
<evidence type="ECO:0000256" key="3">
    <source>
        <dbReference type="ARBA" id="ARBA00022729"/>
    </source>
</evidence>
<gene>
    <name evidence="12" type="ORF">KSP40_PGU017375</name>
</gene>
<dbReference type="PANTHER" id="PTHR33021">
    <property type="entry name" value="BLUE COPPER PROTEIN"/>
    <property type="match status" value="1"/>
</dbReference>
<keyword evidence="7" id="KW-0449">Lipoprotein</keyword>
<dbReference type="Pfam" id="PF02298">
    <property type="entry name" value="Cu_bind_like"/>
    <property type="match status" value="1"/>
</dbReference>
<evidence type="ECO:0000256" key="6">
    <source>
        <dbReference type="ARBA" id="ARBA00023180"/>
    </source>
</evidence>
<evidence type="ECO:0000256" key="1">
    <source>
        <dbReference type="ARBA" id="ARBA00004589"/>
    </source>
</evidence>
<evidence type="ECO:0000256" key="4">
    <source>
        <dbReference type="ARBA" id="ARBA00023136"/>
    </source>
</evidence>
<keyword evidence="6" id="KW-0325">Glycoprotein</keyword>
<sequence>MAATTTVSMAAGELLLLLSLLSLSTLPAHSTEFAVAGDGNWTIPSSKESEFYNKWAAANRFQVGDTIHFKYKKDSVMVVSEKDYNKCSSIHPIFFSNTGKTEFTLEKPGLFYFISGVDGHCERGEKMIIKVMAGPVSPGGPVPEITGGSSDSSALNTLMLTVTSAGYLLVLGFY</sequence>